<protein>
    <submittedName>
        <fullName evidence="1">Uncharacterized protein</fullName>
    </submittedName>
</protein>
<organism evidence="1 2">
    <name type="scientific">Pristionchus pacificus</name>
    <name type="common">Parasitic nematode worm</name>
    <dbReference type="NCBI Taxonomy" id="54126"/>
    <lineage>
        <taxon>Eukaryota</taxon>
        <taxon>Metazoa</taxon>
        <taxon>Ecdysozoa</taxon>
        <taxon>Nematoda</taxon>
        <taxon>Chromadorea</taxon>
        <taxon>Rhabditida</taxon>
        <taxon>Rhabditina</taxon>
        <taxon>Diplogasteromorpha</taxon>
        <taxon>Diplogasteroidea</taxon>
        <taxon>Neodiplogasteridae</taxon>
        <taxon>Pristionchus</taxon>
    </lineage>
</organism>
<gene>
    <name evidence="1" type="primary">WBGene00275208</name>
</gene>
<accession>A0A2A6BR07</accession>
<sequence length="140" mass="15508">MWRDRRNSEEGGGPATAFLLDEMRDEMRGKDIDWQEGNIGKGIDSLDIEWMNGKDGMKENRSACTDEIDDILLTPCFWKYRQKNTSVQRNSPDAIVLEFPDSLMHAAAAEFNCAISGFTSSSYGVISPVIGLIEPGGGRS</sequence>
<proteinExistence type="predicted"/>
<dbReference type="EnsemblMetazoa" id="PPA36839.1">
    <property type="protein sequence ID" value="PPA36839.1"/>
    <property type="gene ID" value="WBGene00275208"/>
</dbReference>
<evidence type="ECO:0000313" key="2">
    <source>
        <dbReference type="Proteomes" id="UP000005239"/>
    </source>
</evidence>
<keyword evidence="2" id="KW-1185">Reference proteome</keyword>
<name>A0A2A6BR07_PRIPA</name>
<evidence type="ECO:0000313" key="1">
    <source>
        <dbReference type="EnsemblMetazoa" id="PPA36839.1"/>
    </source>
</evidence>
<dbReference type="AlphaFoldDB" id="A0A2A6BR07"/>
<dbReference type="Proteomes" id="UP000005239">
    <property type="component" value="Unassembled WGS sequence"/>
</dbReference>
<reference evidence="2" key="1">
    <citation type="journal article" date="2008" name="Nat. Genet.">
        <title>The Pristionchus pacificus genome provides a unique perspective on nematode lifestyle and parasitism.</title>
        <authorList>
            <person name="Dieterich C."/>
            <person name="Clifton S.W."/>
            <person name="Schuster L.N."/>
            <person name="Chinwalla A."/>
            <person name="Delehaunty K."/>
            <person name="Dinkelacker I."/>
            <person name="Fulton L."/>
            <person name="Fulton R."/>
            <person name="Godfrey J."/>
            <person name="Minx P."/>
            <person name="Mitreva M."/>
            <person name="Roeseler W."/>
            <person name="Tian H."/>
            <person name="Witte H."/>
            <person name="Yang S.P."/>
            <person name="Wilson R.K."/>
            <person name="Sommer R.J."/>
        </authorList>
    </citation>
    <scope>NUCLEOTIDE SEQUENCE [LARGE SCALE GENOMIC DNA]</scope>
    <source>
        <strain evidence="2">PS312</strain>
    </source>
</reference>
<accession>A0A8R1YQL4</accession>
<reference evidence="1" key="2">
    <citation type="submission" date="2022-06" db="UniProtKB">
        <authorList>
            <consortium name="EnsemblMetazoa"/>
        </authorList>
    </citation>
    <scope>IDENTIFICATION</scope>
    <source>
        <strain evidence="1">PS312</strain>
    </source>
</reference>